<reference evidence="7" key="1">
    <citation type="journal article" date="2023" name="Mol. Phylogenet. Evol.">
        <title>Genome-scale phylogeny and comparative genomics of the fungal order Sordariales.</title>
        <authorList>
            <person name="Hensen N."/>
            <person name="Bonometti L."/>
            <person name="Westerberg I."/>
            <person name="Brannstrom I.O."/>
            <person name="Guillou S."/>
            <person name="Cros-Aarteil S."/>
            <person name="Calhoun S."/>
            <person name="Haridas S."/>
            <person name="Kuo A."/>
            <person name="Mondo S."/>
            <person name="Pangilinan J."/>
            <person name="Riley R."/>
            <person name="LaButti K."/>
            <person name="Andreopoulos B."/>
            <person name="Lipzen A."/>
            <person name="Chen C."/>
            <person name="Yan M."/>
            <person name="Daum C."/>
            <person name="Ng V."/>
            <person name="Clum A."/>
            <person name="Steindorff A."/>
            <person name="Ohm R.A."/>
            <person name="Martin F."/>
            <person name="Silar P."/>
            <person name="Natvig D.O."/>
            <person name="Lalanne C."/>
            <person name="Gautier V."/>
            <person name="Ament-Velasquez S.L."/>
            <person name="Kruys A."/>
            <person name="Hutchinson M.I."/>
            <person name="Powell A.J."/>
            <person name="Barry K."/>
            <person name="Miller A.N."/>
            <person name="Grigoriev I.V."/>
            <person name="Debuchy R."/>
            <person name="Gladieux P."/>
            <person name="Hiltunen Thoren M."/>
            <person name="Johannesson H."/>
        </authorList>
    </citation>
    <scope>NUCLEOTIDE SEQUENCE</scope>
    <source>
        <strain evidence="7">CBS 757.83</strain>
    </source>
</reference>
<proteinExistence type="inferred from homology"/>
<sequence length="481" mass="53543">MALSCHLRALTLCLTPTIPRSHFNSISLPSTPHQPRYYTQNLTRPAQIYRSTSTDPYLNLSIEHHLLQRSHPDSTVLFLYTNRPSVVIGRNQNPWLEVNLHALRQGLPPPPRPLPTPSPPSQNLPQPKPIEQASRNDPPIALVRRRSGGGTVFHDAGNANWSVICPPPAFDRDKHAEMVVRALRRLLSTSASASPGKKKKVRVNERHDIVMDDDDHLDEEGVGGRVTKSTFKVSGSAYKLTRSRSLHHGTCLLASENLGRVGRLLRSPAEGYIKARGVESVRSPIRNVGLRGDEFADAVVREFRSMYGNADGREVFVGEEEALANEEVVKGLRELTSPDWVFGQTPLFTFSTHPTEDDPRERPEMAHKLPEKFQAQFTVRHGEIQAASVSGLEYHYAVDDASQDVILSNAMVEQRLHHIKDWRSTLRQASPVPVDAEGVGEWLNHMFGIQTLSHNSGGAMAEAVIKAISDTAVGRFLDRHH</sequence>
<name>A0AAN6Q7Q9_9PEZI</name>
<evidence type="ECO:0000259" key="6">
    <source>
        <dbReference type="PROSITE" id="PS51733"/>
    </source>
</evidence>
<evidence type="ECO:0000256" key="5">
    <source>
        <dbReference type="SAM" id="MobiDB-lite"/>
    </source>
</evidence>
<dbReference type="GO" id="GO:0017118">
    <property type="term" value="F:lipoyltransferase activity"/>
    <property type="evidence" value="ECO:0007669"/>
    <property type="project" value="TreeGrafter"/>
</dbReference>
<evidence type="ECO:0000313" key="7">
    <source>
        <dbReference type="EMBL" id="KAK4102511.1"/>
    </source>
</evidence>
<evidence type="ECO:0000256" key="3">
    <source>
        <dbReference type="ARBA" id="ARBA00008242"/>
    </source>
</evidence>
<dbReference type="EMBL" id="MU863631">
    <property type="protein sequence ID" value="KAK4102511.1"/>
    <property type="molecule type" value="Genomic_DNA"/>
</dbReference>
<comment type="function">
    <text evidence="1">Catalyzes both the ATP-dependent activation of exogenously supplied lipoate to lipoyl-AMP and the transfer of the activated lipoyl onto the lipoyl domains of lipoate-dependent enzymes.</text>
</comment>
<dbReference type="InterPro" id="IPR004143">
    <property type="entry name" value="BPL_LPL_catalytic"/>
</dbReference>
<dbReference type="Gene3D" id="3.30.930.10">
    <property type="entry name" value="Bira Bifunctional Protein, Domain 2"/>
    <property type="match status" value="1"/>
</dbReference>
<evidence type="ECO:0000256" key="1">
    <source>
        <dbReference type="ARBA" id="ARBA00003253"/>
    </source>
</evidence>
<dbReference type="PANTHER" id="PTHR12561:SF3">
    <property type="entry name" value="LIPOYLTRANSFERASE 1, MITOCHONDRIAL"/>
    <property type="match status" value="1"/>
</dbReference>
<dbReference type="AlphaFoldDB" id="A0AAN6Q7Q9"/>
<evidence type="ECO:0000256" key="4">
    <source>
        <dbReference type="ARBA" id="ARBA00015925"/>
    </source>
</evidence>
<dbReference type="Proteomes" id="UP001305647">
    <property type="component" value="Unassembled WGS sequence"/>
</dbReference>
<gene>
    <name evidence="7" type="ORF">N658DRAFT_447053</name>
</gene>
<dbReference type="PROSITE" id="PS51733">
    <property type="entry name" value="BPL_LPL_CATALYTIC"/>
    <property type="match status" value="1"/>
</dbReference>
<dbReference type="InterPro" id="IPR045864">
    <property type="entry name" value="aa-tRNA-synth_II/BPL/LPL"/>
</dbReference>
<comment type="similarity">
    <text evidence="3">Belongs to the LplA family.</text>
</comment>
<comment type="pathway">
    <text evidence="2">Protein modification; protein lipoylation via exogenous pathway; protein N(6)-(lipoyl)lysine from lipoate: step 2/2.</text>
</comment>
<dbReference type="GO" id="GO:0009249">
    <property type="term" value="P:protein lipoylation"/>
    <property type="evidence" value="ECO:0007669"/>
    <property type="project" value="InterPro"/>
</dbReference>
<accession>A0AAN6Q7Q9</accession>
<comment type="caution">
    <text evidence="7">The sequence shown here is derived from an EMBL/GenBank/DDBJ whole genome shotgun (WGS) entry which is preliminary data.</text>
</comment>
<feature type="compositionally biased region" description="Pro residues" evidence="5">
    <location>
        <begin position="107"/>
        <end position="128"/>
    </location>
</feature>
<feature type="domain" description="BPL/LPL catalytic" evidence="6">
    <location>
        <begin position="71"/>
        <end position="311"/>
    </location>
</feature>
<feature type="region of interest" description="Disordered" evidence="5">
    <location>
        <begin position="104"/>
        <end position="145"/>
    </location>
</feature>
<organism evidence="7 8">
    <name type="scientific">Parathielavia hyrcaniae</name>
    <dbReference type="NCBI Taxonomy" id="113614"/>
    <lineage>
        <taxon>Eukaryota</taxon>
        <taxon>Fungi</taxon>
        <taxon>Dikarya</taxon>
        <taxon>Ascomycota</taxon>
        <taxon>Pezizomycotina</taxon>
        <taxon>Sordariomycetes</taxon>
        <taxon>Sordariomycetidae</taxon>
        <taxon>Sordariales</taxon>
        <taxon>Chaetomiaceae</taxon>
        <taxon>Parathielavia</taxon>
    </lineage>
</organism>
<evidence type="ECO:0000313" key="8">
    <source>
        <dbReference type="Proteomes" id="UP001305647"/>
    </source>
</evidence>
<dbReference type="Pfam" id="PF21948">
    <property type="entry name" value="LplA-B_cat"/>
    <property type="match status" value="1"/>
</dbReference>
<dbReference type="SUPFAM" id="SSF55681">
    <property type="entry name" value="Class II aaRS and biotin synthetases"/>
    <property type="match status" value="1"/>
</dbReference>
<evidence type="ECO:0000256" key="2">
    <source>
        <dbReference type="ARBA" id="ARBA00005085"/>
    </source>
</evidence>
<keyword evidence="8" id="KW-1185">Reference proteome</keyword>
<dbReference type="PANTHER" id="PTHR12561">
    <property type="entry name" value="LIPOATE-PROTEIN LIGASE"/>
    <property type="match status" value="1"/>
</dbReference>
<protein>
    <recommendedName>
        <fullName evidence="4">Putative lipoate-protein ligase A</fullName>
    </recommendedName>
</protein>
<dbReference type="InterPro" id="IPR004562">
    <property type="entry name" value="LipoylTrfase_LipoateP_Ligase"/>
</dbReference>
<reference evidence="7" key="2">
    <citation type="submission" date="2023-05" db="EMBL/GenBank/DDBJ databases">
        <authorList>
            <consortium name="Lawrence Berkeley National Laboratory"/>
            <person name="Steindorff A."/>
            <person name="Hensen N."/>
            <person name="Bonometti L."/>
            <person name="Westerberg I."/>
            <person name="Brannstrom I.O."/>
            <person name="Guillou S."/>
            <person name="Cros-Aarteil S."/>
            <person name="Calhoun S."/>
            <person name="Haridas S."/>
            <person name="Kuo A."/>
            <person name="Mondo S."/>
            <person name="Pangilinan J."/>
            <person name="Riley R."/>
            <person name="Labutti K."/>
            <person name="Andreopoulos B."/>
            <person name="Lipzen A."/>
            <person name="Chen C."/>
            <person name="Yanf M."/>
            <person name="Daum C."/>
            <person name="Ng V."/>
            <person name="Clum A."/>
            <person name="Ohm R."/>
            <person name="Martin F."/>
            <person name="Silar P."/>
            <person name="Natvig D."/>
            <person name="Lalanne C."/>
            <person name="Gautier V."/>
            <person name="Ament-Velasquez S.L."/>
            <person name="Kruys A."/>
            <person name="Hutchinson M.I."/>
            <person name="Powell A.J."/>
            <person name="Barry K."/>
            <person name="Miller A.N."/>
            <person name="Grigoriev I.V."/>
            <person name="Debuchy R."/>
            <person name="Gladieux P."/>
            <person name="Thoren M.H."/>
            <person name="Johannesson H."/>
        </authorList>
    </citation>
    <scope>NUCLEOTIDE SEQUENCE</scope>
    <source>
        <strain evidence="7">CBS 757.83</strain>
    </source>
</reference>
<dbReference type="GO" id="GO:0005739">
    <property type="term" value="C:mitochondrion"/>
    <property type="evidence" value="ECO:0007669"/>
    <property type="project" value="TreeGrafter"/>
</dbReference>
<dbReference type="CDD" id="cd16443">
    <property type="entry name" value="LplA"/>
    <property type="match status" value="1"/>
</dbReference>